<name>A0ABU8IZT2_9BURK</name>
<keyword evidence="2" id="KW-1185">Reference proteome</keyword>
<evidence type="ECO:0000313" key="2">
    <source>
        <dbReference type="Proteomes" id="UP001386437"/>
    </source>
</evidence>
<comment type="caution">
    <text evidence="1">The sequence shown here is derived from an EMBL/GenBank/DDBJ whole genome shotgun (WGS) entry which is preliminary data.</text>
</comment>
<evidence type="ECO:0000313" key="1">
    <source>
        <dbReference type="EMBL" id="MEI6000773.1"/>
    </source>
</evidence>
<sequence length="103" mass="11171">MKHVSNGSPAGTSAFRDGLAAPRPIGEVRNSIEIKQTHHVVSYGRIAENFMARAPAARRNACGFDLAHQHAPFARFLFSLCGFDRADLTVRAGTCPRVEVVGH</sequence>
<accession>A0ABU8IZT2</accession>
<proteinExistence type="predicted"/>
<protein>
    <submittedName>
        <fullName evidence="1">Uncharacterized protein</fullName>
    </submittedName>
</protein>
<dbReference type="RefSeq" id="WP_336600654.1">
    <property type="nucleotide sequence ID" value="NZ_JACFYJ010000058.1"/>
</dbReference>
<dbReference type="EMBL" id="JACFYJ010000058">
    <property type="protein sequence ID" value="MEI6000773.1"/>
    <property type="molecule type" value="Genomic_DNA"/>
</dbReference>
<gene>
    <name evidence="1" type="ORF">H3V53_27370</name>
</gene>
<dbReference type="Proteomes" id="UP001386437">
    <property type="component" value="Unassembled WGS sequence"/>
</dbReference>
<organism evidence="1 2">
    <name type="scientific">Paraburkholderia bengalensis</name>
    <dbReference type="NCBI Taxonomy" id="2747562"/>
    <lineage>
        <taxon>Bacteria</taxon>
        <taxon>Pseudomonadati</taxon>
        <taxon>Pseudomonadota</taxon>
        <taxon>Betaproteobacteria</taxon>
        <taxon>Burkholderiales</taxon>
        <taxon>Burkholderiaceae</taxon>
        <taxon>Paraburkholderia</taxon>
    </lineage>
</organism>
<reference evidence="1 2" key="1">
    <citation type="journal article" date="2022" name="Arch. Microbiol.">
        <title>Paraburkholderia bengalensis sp. nov. isolated from roots of Oryza sativa, IR64.</title>
        <authorList>
            <person name="Nag P."/>
            <person name="Mondal N."/>
            <person name="Sarkar J."/>
            <person name="Das S."/>
        </authorList>
    </citation>
    <scope>NUCLEOTIDE SEQUENCE [LARGE SCALE GENOMIC DNA]</scope>
    <source>
        <strain evidence="1 2">IR64_4_BI</strain>
    </source>
</reference>